<feature type="compositionally biased region" description="Polar residues" evidence="10">
    <location>
        <begin position="1"/>
        <end position="10"/>
    </location>
</feature>
<evidence type="ECO:0000256" key="1">
    <source>
        <dbReference type="ARBA" id="ARBA00004604"/>
    </source>
</evidence>
<keyword evidence="5" id="KW-0175">Coiled coil</keyword>
<dbReference type="RefSeq" id="XP_031856397.1">
    <property type="nucleotide sequence ID" value="XM_032000506.1"/>
</dbReference>
<evidence type="ECO:0000256" key="8">
    <source>
        <dbReference type="ARBA" id="ARBA00025053"/>
    </source>
</evidence>
<name>A0A5E8C2R2_9ASCO</name>
<evidence type="ECO:0000256" key="6">
    <source>
        <dbReference type="ARBA" id="ARBA00023242"/>
    </source>
</evidence>
<evidence type="ECO:0000313" key="11">
    <source>
        <dbReference type="EMBL" id="VVT57632.1"/>
    </source>
</evidence>
<accession>A0A5E8C2R2</accession>
<keyword evidence="4 9" id="KW-0698">rRNA processing</keyword>
<keyword evidence="6 9" id="KW-0539">Nucleus</keyword>
<evidence type="ECO:0000256" key="4">
    <source>
        <dbReference type="ARBA" id="ARBA00022552"/>
    </source>
</evidence>
<keyword evidence="7 9" id="KW-0687">Ribonucleoprotein</keyword>
<dbReference type="GO" id="GO:0005730">
    <property type="term" value="C:nucleolus"/>
    <property type="evidence" value="ECO:0007669"/>
    <property type="project" value="UniProtKB-SubCell"/>
</dbReference>
<evidence type="ECO:0000256" key="2">
    <source>
        <dbReference type="ARBA" id="ARBA00009418"/>
    </source>
</evidence>
<dbReference type="GO" id="GO:0000462">
    <property type="term" value="P:maturation of SSU-rRNA from tricistronic rRNA transcript (SSU-rRNA, 5.8S rRNA, LSU-rRNA)"/>
    <property type="evidence" value="ECO:0007669"/>
    <property type="project" value="TreeGrafter"/>
</dbReference>
<dbReference type="GO" id="GO:0030686">
    <property type="term" value="C:90S preribosome"/>
    <property type="evidence" value="ECO:0007669"/>
    <property type="project" value="TreeGrafter"/>
</dbReference>
<gene>
    <name evidence="11" type="ORF">SAPINGB_P005792</name>
</gene>
<comment type="subcellular location">
    <subcellularLocation>
        <location evidence="1 9">Nucleus</location>
        <location evidence="1 9">Nucleolus</location>
    </subcellularLocation>
</comment>
<feature type="compositionally biased region" description="Basic and acidic residues" evidence="10">
    <location>
        <begin position="296"/>
        <end position="309"/>
    </location>
</feature>
<reference evidence="11 12" key="1">
    <citation type="submission" date="2019-09" db="EMBL/GenBank/DDBJ databases">
        <authorList>
            <person name="Brejova B."/>
        </authorList>
    </citation>
    <scope>NUCLEOTIDE SEQUENCE [LARGE SCALE GENOMIC DNA]</scope>
</reference>
<feature type="region of interest" description="Disordered" evidence="10">
    <location>
        <begin position="190"/>
        <end position="210"/>
    </location>
</feature>
<dbReference type="PANTHER" id="PTHR21738:SF0">
    <property type="entry name" value="RIBOSOMAL RNA PROCESSING PROTEIN 36 HOMOLOG"/>
    <property type="match status" value="1"/>
</dbReference>
<feature type="region of interest" description="Disordered" evidence="10">
    <location>
        <begin position="285"/>
        <end position="309"/>
    </location>
</feature>
<evidence type="ECO:0000256" key="10">
    <source>
        <dbReference type="SAM" id="MobiDB-lite"/>
    </source>
</evidence>
<dbReference type="InterPro" id="IPR009292">
    <property type="entry name" value="RRP36"/>
</dbReference>
<dbReference type="Pfam" id="PF06102">
    <property type="entry name" value="RRP36"/>
    <property type="match status" value="1"/>
</dbReference>
<keyword evidence="12" id="KW-1185">Reference proteome</keyword>
<feature type="compositionally biased region" description="Basic and acidic residues" evidence="10">
    <location>
        <begin position="57"/>
        <end position="67"/>
    </location>
</feature>
<evidence type="ECO:0000256" key="7">
    <source>
        <dbReference type="ARBA" id="ARBA00023274"/>
    </source>
</evidence>
<feature type="region of interest" description="Disordered" evidence="10">
    <location>
        <begin position="1"/>
        <end position="142"/>
    </location>
</feature>
<dbReference type="PANTHER" id="PTHR21738">
    <property type="entry name" value="RIBOSOMAL RNA PROCESSING PROTEIN 36 HOMOLOG"/>
    <property type="match status" value="1"/>
</dbReference>
<proteinExistence type="inferred from homology"/>
<dbReference type="OrthoDB" id="448446at2759"/>
<dbReference type="Proteomes" id="UP000398389">
    <property type="component" value="Unassembled WGS sequence"/>
</dbReference>
<sequence length="309" mass="35233">MKPQRSTFKSSKPAKNGGSSSNYKKHKVRKLPSSLYDQDEYEDDGVSGIEFGTLAKAQHEMESKYGNDEDSDDEAPSEDGVSGNGDDDDDDNEDGRKKWKPQGKDPKHKRANKHAPSETSVRKRVSVVRDIPGLDPVRKGAGESEDIRFDTALGRADLTIARKNYAFLDKYREDEVAALKEALREAEAAERANAKHEADGEDDEDYVRLPTLREREKRELKRKIQSLEGTLRTMKARDFETSVVSKYKNEVKSGARQGPLHLKRSDTRKLVLAEKYKVMKKKDIDRAVERKRKRNTARERKLMPEVRRG</sequence>
<organism evidence="11 12">
    <name type="scientific">Magnusiomyces paraingens</name>
    <dbReference type="NCBI Taxonomy" id="2606893"/>
    <lineage>
        <taxon>Eukaryota</taxon>
        <taxon>Fungi</taxon>
        <taxon>Dikarya</taxon>
        <taxon>Ascomycota</taxon>
        <taxon>Saccharomycotina</taxon>
        <taxon>Dipodascomycetes</taxon>
        <taxon>Dipodascales</taxon>
        <taxon>Dipodascaceae</taxon>
        <taxon>Magnusiomyces</taxon>
    </lineage>
</organism>
<protein>
    <recommendedName>
        <fullName evidence="9">rRNA biogenesis protein RRP36</fullName>
    </recommendedName>
</protein>
<dbReference type="AlphaFoldDB" id="A0A5E8C2R2"/>
<keyword evidence="3 9" id="KW-0690">Ribosome biogenesis</keyword>
<evidence type="ECO:0000256" key="3">
    <source>
        <dbReference type="ARBA" id="ARBA00022517"/>
    </source>
</evidence>
<comment type="subunit">
    <text evidence="9">Associates with 90S and pre-40S pre-ribosomal particles.</text>
</comment>
<evidence type="ECO:0000313" key="12">
    <source>
        <dbReference type="Proteomes" id="UP000398389"/>
    </source>
</evidence>
<comment type="function">
    <text evidence="8 9">Component of the 90S pre-ribosome involved in the maturation of rRNAs. Required for early cleavages of the pre-RNAs in the 40S ribosomal subunit maturation pathway.</text>
</comment>
<comment type="similarity">
    <text evidence="2 9">Belongs to the RRP36 family.</text>
</comment>
<feature type="compositionally biased region" description="Acidic residues" evidence="10">
    <location>
        <begin position="68"/>
        <end position="77"/>
    </location>
</feature>
<feature type="compositionally biased region" description="Basic residues" evidence="10">
    <location>
        <begin position="97"/>
        <end position="113"/>
    </location>
</feature>
<evidence type="ECO:0000256" key="9">
    <source>
        <dbReference type="RuleBase" id="RU368027"/>
    </source>
</evidence>
<evidence type="ECO:0000256" key="5">
    <source>
        <dbReference type="ARBA" id="ARBA00023054"/>
    </source>
</evidence>
<dbReference type="EMBL" id="CABVLU010000005">
    <property type="protein sequence ID" value="VVT57632.1"/>
    <property type="molecule type" value="Genomic_DNA"/>
</dbReference>
<dbReference type="GeneID" id="43584606"/>